<dbReference type="RefSeq" id="XP_022664670.1">
    <property type="nucleotide sequence ID" value="XM_022808935.1"/>
</dbReference>
<feature type="region of interest" description="Disordered" evidence="10">
    <location>
        <begin position="859"/>
        <end position="880"/>
    </location>
</feature>
<reference evidence="12" key="1">
    <citation type="submission" date="2021-01" db="UniProtKB">
        <authorList>
            <consortium name="EnsemblMetazoa"/>
        </authorList>
    </citation>
    <scope>IDENTIFICATION</scope>
</reference>
<keyword evidence="6" id="KW-0963">Cytoplasm</keyword>
<name>A0A7M7KEL3_VARDE</name>
<evidence type="ECO:0000256" key="8">
    <source>
        <dbReference type="ARBA" id="ARBA00022703"/>
    </source>
</evidence>
<dbReference type="EnsemblMetazoa" id="XM_022808935">
    <property type="protein sequence ID" value="XP_022664670"/>
    <property type="gene ID" value="LOC111251862"/>
</dbReference>
<dbReference type="GO" id="GO:0005085">
    <property type="term" value="F:guanyl-nucleotide exchange factor activity"/>
    <property type="evidence" value="ECO:0007669"/>
    <property type="project" value="UniProtKB-KW"/>
</dbReference>
<feature type="domain" description="UDENN" evidence="11">
    <location>
        <begin position="14"/>
        <end position="486"/>
    </location>
</feature>
<feature type="region of interest" description="Disordered" evidence="10">
    <location>
        <begin position="1513"/>
        <end position="1565"/>
    </location>
</feature>
<dbReference type="GO" id="GO:0042981">
    <property type="term" value="P:regulation of apoptotic process"/>
    <property type="evidence" value="ECO:0007669"/>
    <property type="project" value="TreeGrafter"/>
</dbReference>
<dbReference type="InParanoid" id="A0A7M7KEL3"/>
<dbReference type="Gene3D" id="3.30.450.200">
    <property type="match status" value="1"/>
</dbReference>
<evidence type="ECO:0000256" key="1">
    <source>
        <dbReference type="ARBA" id="ARBA00004236"/>
    </source>
</evidence>
<dbReference type="GO" id="GO:0005829">
    <property type="term" value="C:cytosol"/>
    <property type="evidence" value="ECO:0007669"/>
    <property type="project" value="TreeGrafter"/>
</dbReference>
<dbReference type="Pfam" id="PF23629">
    <property type="entry name" value="Death_MADD"/>
    <property type="match status" value="1"/>
</dbReference>
<accession>A0A7M7KEL3</accession>
<dbReference type="InterPro" id="IPR005112">
    <property type="entry name" value="dDENN_dom"/>
</dbReference>
<dbReference type="InterPro" id="IPR056574">
    <property type="entry name" value="Death_MADD"/>
</dbReference>
<keyword evidence="8" id="KW-0053">Apoptosis</keyword>
<keyword evidence="5" id="KW-1003">Cell membrane</keyword>
<feature type="region of interest" description="Disordered" evidence="10">
    <location>
        <begin position="604"/>
        <end position="734"/>
    </location>
</feature>
<dbReference type="EnsemblMetazoa" id="XM_022808936">
    <property type="protein sequence ID" value="XP_022664671"/>
    <property type="gene ID" value="LOC111251862"/>
</dbReference>
<feature type="region of interest" description="Disordered" evidence="10">
    <location>
        <begin position="1034"/>
        <end position="1061"/>
    </location>
</feature>
<dbReference type="Gene3D" id="3.40.50.11500">
    <property type="match status" value="1"/>
</dbReference>
<dbReference type="EnsemblMetazoa" id="XM_022808933">
    <property type="protein sequence ID" value="XP_022664668"/>
    <property type="gene ID" value="LOC111251862"/>
</dbReference>
<evidence type="ECO:0000256" key="9">
    <source>
        <dbReference type="ARBA" id="ARBA00023136"/>
    </source>
</evidence>
<dbReference type="CTD" id="32442"/>
<dbReference type="OMA" id="TKILCLW"/>
<dbReference type="InterPro" id="IPR057469">
    <property type="entry name" value="PH_MADD"/>
</dbReference>
<evidence type="ECO:0000256" key="4">
    <source>
        <dbReference type="ARBA" id="ARBA00017868"/>
    </source>
</evidence>
<dbReference type="RefSeq" id="XP_022664672.1">
    <property type="nucleotide sequence ID" value="XM_022808937.1"/>
</dbReference>
<keyword evidence="9" id="KW-0472">Membrane</keyword>
<dbReference type="RefSeq" id="XP_022664669.1">
    <property type="nucleotide sequence ID" value="XM_022808934.1"/>
</dbReference>
<dbReference type="RefSeq" id="XP_022664671.1">
    <property type="nucleotide sequence ID" value="XM_022808936.1"/>
</dbReference>
<comment type="subcellular location">
    <subcellularLocation>
        <location evidence="1">Cell membrane</location>
    </subcellularLocation>
    <subcellularLocation>
        <location evidence="2">Cytoplasm</location>
    </subcellularLocation>
</comment>
<feature type="compositionally biased region" description="Polar residues" evidence="10">
    <location>
        <begin position="1514"/>
        <end position="1528"/>
    </location>
</feature>
<feature type="compositionally biased region" description="Polar residues" evidence="10">
    <location>
        <begin position="694"/>
        <end position="703"/>
    </location>
</feature>
<sequence>MDIVGKYFCPRLVDYLVVVGASSNHHKKVQLPKLLRRYPITDHQDFALPHDVCYFCQPEGCQLRGAKQLGARDFEPFVFSLTEKDSSRVRYGVCVNLQRRLSHAPAPSGSVCGASGAPALTHRAPQFSLTSFCVISHHPFFSTFRECLVELKKILDTFSEAGVKCTCQQLCNKDPLWEVFVSPDVATATLCPALLEVIQEIEKWILRLLSLPVPVPERTKIEVELLSLTRREQPVVFALPDHKRFSLLDFPVHLPLELLGVDNCIEVLKCILLENKVVIQSHNYNALSISIMSLVALLYPLEYMFPVIPLLPTIIDAAEQLLLAPTPYIIGVPASFFASKSKQLLLPNDVWLVDLDTCTITRPSGCEPIPPLPYPEGALLSEYFSQLLGSMKVQSSSPVVLDADTVDVAIRVSLVKFFNSPGVLQNVLEHTRTLRLYPRPVVAFQVNSFLMSRARDGEPPPFLRKLVRTQAVEYFIEWALKPSNVAFERINTGISDAMTIGDKPKWYSDELEAIQVAVWSEKLEALLRDIQERSRKQDAESGCESEPFSSDDDEDAVELNGEQTQQPMFVRTDSMAEKQIEERQNPTGAFPVFFDHSLIYQPPTQLVVPGTPSSQHTARERRDSFSDSSLSDNNNEDQQTQQINNNQKIGTQQAAVQKNNKSDDAARVGSGLERGKIRAKQRPVGRRGRGGDRSTQASGEQHGSSSSYDEDSDDGVRSDESGDENEFSQDMEQAAEKIAKKLSGVLYRAGSLGQNAQSKNAHLIEKMIKAKEGFGKANRAAEEFAKTAASASKKKFAQALSGDRMAEAKGILNESGLDRVADQTKEIADQTKSVISGLIGKTKEKSEPLGPMAKAQFSKFSHHHQGGDRRSSGGNRASRSSLEASEQQKFLLEVVTGVAEGKGLKFLQQGRIKQLMASEGHRNFVLSKLNKAFEHKVGPDDYIEDVRISKDVFKGTVKMLAYIVEGLENDYQRCGTVGIASAMQVLEIAHTHYHDTLGGSRSSRGSLSHNILGSTSNQSLSQLSAQSAISTDTIYPSATGQGGQETLGRSSGRPSLDLGGMGRGLFSRGGNVLFRVDAISDSSTSEMFKSGLSSMRRMMNKISNNNQSDVSETGSISTNPMFLQRKERKGSAARSAISDGDADLMSLGGFRKESFWCAGRPVTAGTRALPRVSSVEQPERVYVYQELLKERSSLWDHMEFWEDVFYDAVTQERDLIGMDQKPGEMMERYTGLNNSDQKRLQEDEDRLLAVVLQNLIAFMLMMSVNKDRIRQKIRRLLGKCHISLAYSAEVNDVLGQLDSLDGNDLNLKPLASQQVLRQTFTVRFGSDAAETTRFMEVREDGLIVRAANGSIVERYFFERIVNITYCPTNNVLCLWRQSGAEMQLHKYYTSKCKKLYYCIKSAMDNAISRDGLHKPLPDLGGEFPIEDMQTGEGGILQVYVDGVGLLFENTKFFVRVENIYKCYHTIEGEFVLEEYNPKTKKIAERKYRSKMAYNIFYAVLCVFSYLAAGPAKTPSPNAPDTNTNIQHQSAPTPPGGAPGIGSSGDQNLKPTRPGDADSSRRRGWIKAKSSMLIGVLTVTSDNTGVSPNDTQAK</sequence>
<evidence type="ECO:0000256" key="7">
    <source>
        <dbReference type="ARBA" id="ARBA00022658"/>
    </source>
</evidence>
<dbReference type="InterPro" id="IPR001194">
    <property type="entry name" value="cDENN_dom"/>
</dbReference>
<comment type="similarity">
    <text evidence="3">Belongs to the MADD family.</text>
</comment>
<evidence type="ECO:0000256" key="3">
    <source>
        <dbReference type="ARBA" id="ARBA00005978"/>
    </source>
</evidence>
<dbReference type="SMART" id="SM00799">
    <property type="entry name" value="DENN"/>
    <property type="match status" value="1"/>
</dbReference>
<dbReference type="RefSeq" id="XP_022664668.1">
    <property type="nucleotide sequence ID" value="XM_022808933.1"/>
</dbReference>
<evidence type="ECO:0000256" key="5">
    <source>
        <dbReference type="ARBA" id="ARBA00022475"/>
    </source>
</evidence>
<dbReference type="PANTHER" id="PTHR13008:SF7">
    <property type="entry name" value="MAP KINASE-ACTIVATING DEATH DOMAIN PROTEIN"/>
    <property type="match status" value="1"/>
</dbReference>
<dbReference type="InterPro" id="IPR005113">
    <property type="entry name" value="uDENN_dom"/>
</dbReference>
<feature type="compositionally biased region" description="Basic residues" evidence="10">
    <location>
        <begin position="677"/>
        <end position="688"/>
    </location>
</feature>
<evidence type="ECO:0000313" key="13">
    <source>
        <dbReference type="Proteomes" id="UP000594260"/>
    </source>
</evidence>
<evidence type="ECO:0000313" key="12">
    <source>
        <dbReference type="EnsemblMetazoa" id="XP_022664671"/>
    </source>
</evidence>
<dbReference type="EnsemblMetazoa" id="XM_022808934">
    <property type="protein sequence ID" value="XP_022664669"/>
    <property type="gene ID" value="LOC111251862"/>
</dbReference>
<evidence type="ECO:0000256" key="6">
    <source>
        <dbReference type="ARBA" id="ARBA00022490"/>
    </source>
</evidence>
<dbReference type="PROSITE" id="PS50211">
    <property type="entry name" value="DENN"/>
    <property type="match status" value="1"/>
</dbReference>
<dbReference type="Pfam" id="PF03456">
    <property type="entry name" value="uDENN"/>
    <property type="match status" value="1"/>
</dbReference>
<evidence type="ECO:0000259" key="11">
    <source>
        <dbReference type="PROSITE" id="PS50211"/>
    </source>
</evidence>
<organism evidence="12 13">
    <name type="scientific">Varroa destructor</name>
    <name type="common">Honeybee mite</name>
    <dbReference type="NCBI Taxonomy" id="109461"/>
    <lineage>
        <taxon>Eukaryota</taxon>
        <taxon>Metazoa</taxon>
        <taxon>Ecdysozoa</taxon>
        <taxon>Arthropoda</taxon>
        <taxon>Chelicerata</taxon>
        <taxon>Arachnida</taxon>
        <taxon>Acari</taxon>
        <taxon>Parasitiformes</taxon>
        <taxon>Mesostigmata</taxon>
        <taxon>Gamasina</taxon>
        <taxon>Dermanyssoidea</taxon>
        <taxon>Varroidae</taxon>
        <taxon>Varroa</taxon>
    </lineage>
</organism>
<keyword evidence="7" id="KW-0344">Guanine-nucleotide releasing factor</keyword>
<dbReference type="Proteomes" id="UP000594260">
    <property type="component" value="Unplaced"/>
</dbReference>
<dbReference type="GeneID" id="111251862"/>
<dbReference type="FunCoup" id="A0A7M7KEL3">
    <property type="interactions" value="153"/>
</dbReference>
<dbReference type="KEGG" id="vde:111251862"/>
<dbReference type="InterPro" id="IPR043153">
    <property type="entry name" value="DENN_C"/>
</dbReference>
<dbReference type="InterPro" id="IPR039980">
    <property type="entry name" value="MADD"/>
</dbReference>
<feature type="compositionally biased region" description="Low complexity" evidence="10">
    <location>
        <begin position="626"/>
        <end position="653"/>
    </location>
</feature>
<protein>
    <recommendedName>
        <fullName evidence="4">MAP kinase-activating death domain protein</fullName>
    </recommendedName>
</protein>
<dbReference type="Pfam" id="PF25328">
    <property type="entry name" value="PH_MADD"/>
    <property type="match status" value="1"/>
</dbReference>
<dbReference type="Pfam" id="PF02141">
    <property type="entry name" value="DENN"/>
    <property type="match status" value="1"/>
</dbReference>
<keyword evidence="13" id="KW-1185">Reference proteome</keyword>
<dbReference type="GO" id="GO:0005886">
    <property type="term" value="C:plasma membrane"/>
    <property type="evidence" value="ECO:0007669"/>
    <property type="project" value="UniProtKB-SubCell"/>
</dbReference>
<proteinExistence type="inferred from homology"/>
<dbReference type="EnsemblMetazoa" id="XM_022808937">
    <property type="protein sequence ID" value="XP_022664672"/>
    <property type="gene ID" value="LOC111251862"/>
</dbReference>
<feature type="region of interest" description="Disordered" evidence="10">
    <location>
        <begin position="533"/>
        <end position="571"/>
    </location>
</feature>
<dbReference type="PANTHER" id="PTHR13008">
    <property type="entry name" value="MAP-KINASE ACTIVATING DEATH DOMAIN PROTEIN MADD /DENN/AEX-3 C.ELEGANS"/>
    <property type="match status" value="1"/>
</dbReference>
<dbReference type="SMART" id="SM00800">
    <property type="entry name" value="uDENN"/>
    <property type="match status" value="1"/>
</dbReference>
<dbReference type="GO" id="GO:0032483">
    <property type="term" value="P:regulation of Rab protein signal transduction"/>
    <property type="evidence" value="ECO:0007669"/>
    <property type="project" value="TreeGrafter"/>
</dbReference>
<evidence type="ECO:0000256" key="2">
    <source>
        <dbReference type="ARBA" id="ARBA00004496"/>
    </source>
</evidence>
<dbReference type="GO" id="GO:0006915">
    <property type="term" value="P:apoptotic process"/>
    <property type="evidence" value="ECO:0007669"/>
    <property type="project" value="UniProtKB-KW"/>
</dbReference>
<dbReference type="InterPro" id="IPR037516">
    <property type="entry name" value="Tripartite_DENN"/>
</dbReference>
<evidence type="ECO:0000256" key="10">
    <source>
        <dbReference type="SAM" id="MobiDB-lite"/>
    </source>
</evidence>
<dbReference type="OrthoDB" id="6282239at2759"/>
<dbReference type="SMART" id="SM00801">
    <property type="entry name" value="dDENN"/>
    <property type="match status" value="1"/>
</dbReference>